<feature type="transmembrane region" description="Helical" evidence="6">
    <location>
        <begin position="71"/>
        <end position="91"/>
    </location>
</feature>
<protein>
    <submittedName>
        <fullName evidence="8">Histidine kinase</fullName>
    </submittedName>
</protein>
<dbReference type="InterPro" id="IPR050482">
    <property type="entry name" value="Sensor_HK_TwoCompSys"/>
</dbReference>
<reference evidence="8" key="2">
    <citation type="submission" date="2021-09" db="EMBL/GenBank/DDBJ databases">
        <authorList>
            <person name="Gilroy R."/>
        </authorList>
    </citation>
    <scope>NUCLEOTIDE SEQUENCE</scope>
    <source>
        <strain evidence="8">ChiHjej13B12-14962</strain>
    </source>
</reference>
<evidence type="ECO:0000256" key="3">
    <source>
        <dbReference type="ARBA" id="ARBA00023012"/>
    </source>
</evidence>
<dbReference type="GO" id="GO:0046983">
    <property type="term" value="F:protein dimerization activity"/>
    <property type="evidence" value="ECO:0007669"/>
    <property type="project" value="InterPro"/>
</dbReference>
<dbReference type="Gene3D" id="1.20.5.1930">
    <property type="match status" value="1"/>
</dbReference>
<name>A0A921KAB8_9MICC</name>
<feature type="transmembrane region" description="Helical" evidence="6">
    <location>
        <begin position="34"/>
        <end position="59"/>
    </location>
</feature>
<evidence type="ECO:0000256" key="4">
    <source>
        <dbReference type="SAM" id="Coils"/>
    </source>
</evidence>
<feature type="transmembrane region" description="Helical" evidence="6">
    <location>
        <begin position="111"/>
        <end position="144"/>
    </location>
</feature>
<comment type="caution">
    <text evidence="8">The sequence shown here is derived from an EMBL/GenBank/DDBJ whole genome shotgun (WGS) entry which is preliminary data.</text>
</comment>
<evidence type="ECO:0000259" key="7">
    <source>
        <dbReference type="Pfam" id="PF07730"/>
    </source>
</evidence>
<gene>
    <name evidence="8" type="ORF">K8V32_14615</name>
</gene>
<dbReference type="GO" id="GO:0016020">
    <property type="term" value="C:membrane"/>
    <property type="evidence" value="ECO:0007669"/>
    <property type="project" value="InterPro"/>
</dbReference>
<feature type="coiled-coil region" evidence="4">
    <location>
        <begin position="259"/>
        <end position="286"/>
    </location>
</feature>
<keyword evidence="6" id="KW-0472">Membrane</keyword>
<evidence type="ECO:0000256" key="6">
    <source>
        <dbReference type="SAM" id="Phobius"/>
    </source>
</evidence>
<dbReference type="Proteomes" id="UP000703315">
    <property type="component" value="Unassembled WGS sequence"/>
</dbReference>
<keyword evidence="2 8" id="KW-0418">Kinase</keyword>
<proteinExistence type="predicted"/>
<evidence type="ECO:0000313" key="8">
    <source>
        <dbReference type="EMBL" id="HJF15999.1"/>
    </source>
</evidence>
<keyword evidence="3" id="KW-0902">Two-component regulatory system</keyword>
<evidence type="ECO:0000256" key="5">
    <source>
        <dbReference type="SAM" id="MobiDB-lite"/>
    </source>
</evidence>
<feature type="transmembrane region" description="Helical" evidence="6">
    <location>
        <begin position="151"/>
        <end position="167"/>
    </location>
</feature>
<feature type="region of interest" description="Disordered" evidence="5">
    <location>
        <begin position="1"/>
        <end position="22"/>
    </location>
</feature>
<keyword evidence="6" id="KW-1133">Transmembrane helix</keyword>
<dbReference type="InterPro" id="IPR011712">
    <property type="entry name" value="Sig_transdc_His_kin_sub3_dim/P"/>
</dbReference>
<feature type="transmembrane region" description="Helical" evidence="6">
    <location>
        <begin position="173"/>
        <end position="200"/>
    </location>
</feature>
<dbReference type="InterPro" id="IPR036890">
    <property type="entry name" value="HATPase_C_sf"/>
</dbReference>
<dbReference type="EMBL" id="DYXC01000169">
    <property type="protein sequence ID" value="HJF15999.1"/>
    <property type="molecule type" value="Genomic_DNA"/>
</dbReference>
<dbReference type="SUPFAM" id="SSF55874">
    <property type="entry name" value="ATPase domain of HSP90 chaperone/DNA topoisomerase II/histidine kinase"/>
    <property type="match status" value="1"/>
</dbReference>
<feature type="domain" description="Signal transduction histidine kinase subgroup 3 dimerisation and phosphoacceptor" evidence="7">
    <location>
        <begin position="221"/>
        <end position="289"/>
    </location>
</feature>
<dbReference type="RefSeq" id="WP_303909151.1">
    <property type="nucleotide sequence ID" value="NZ_DYXC01000169.1"/>
</dbReference>
<dbReference type="Gene3D" id="3.30.565.10">
    <property type="entry name" value="Histidine kinase-like ATPase, C-terminal domain"/>
    <property type="match status" value="1"/>
</dbReference>
<evidence type="ECO:0000256" key="2">
    <source>
        <dbReference type="ARBA" id="ARBA00022777"/>
    </source>
</evidence>
<reference evidence="8" key="1">
    <citation type="journal article" date="2021" name="PeerJ">
        <title>Extensive microbial diversity within the chicken gut microbiome revealed by metagenomics and culture.</title>
        <authorList>
            <person name="Gilroy R."/>
            <person name="Ravi A."/>
            <person name="Getino M."/>
            <person name="Pursley I."/>
            <person name="Horton D.L."/>
            <person name="Alikhan N.F."/>
            <person name="Baker D."/>
            <person name="Gharbi K."/>
            <person name="Hall N."/>
            <person name="Watson M."/>
            <person name="Adriaenssens E.M."/>
            <person name="Foster-Nyarko E."/>
            <person name="Jarju S."/>
            <person name="Secka A."/>
            <person name="Antonio M."/>
            <person name="Oren A."/>
            <person name="Chaudhuri R.R."/>
            <person name="La Ragione R."/>
            <person name="Hildebrand F."/>
            <person name="Pallen M.J."/>
        </authorList>
    </citation>
    <scope>NUCLEOTIDE SEQUENCE</scope>
    <source>
        <strain evidence="8">ChiHjej13B12-14962</strain>
    </source>
</reference>
<dbReference type="Pfam" id="PF07730">
    <property type="entry name" value="HisKA_3"/>
    <property type="match status" value="1"/>
</dbReference>
<sequence length="419" mass="44854">MTDSSTPLRPTGQLPVSPAADAPDPAGRDINITWWYTFLSVAGMSIFLLGIGAVVPIALMTASAGPTWQIVVVLILFTATCVTCVYASWLIRDGYGAGWPPPKVTAWLLVIPGLAWVVTVFISGATLYGATPLWVTLSILLALVPRSQRSWLVLIGLAAIALHGLLNPGTAEFIYGGGIVGIALLVLLTPTTFLVSGWLWHLISRLDAARTVNSQLAVARERLRFASDLHDIQGHHLQVIALKAELAHRLLATQDPAQHRAAQESIAQVRALAEQAQSETRQLVRDLRVVSLPDELANAKDVLQAAGIDVDIHLDPKIEHNLTGDVTRLFGLAVREAATNILRHASATSVGIRCGVNGSLQLTITNDGVSGPVADTQGTGIAGLRTRFATVNGNIMATRYDDSFTFQASLPMPHKEQHT</sequence>
<dbReference type="PANTHER" id="PTHR24421">
    <property type="entry name" value="NITRATE/NITRITE SENSOR PROTEIN NARX-RELATED"/>
    <property type="match status" value="1"/>
</dbReference>
<accession>A0A921KAB8</accession>
<dbReference type="AlphaFoldDB" id="A0A921KAB8"/>
<organism evidence="8 9">
    <name type="scientific">Enteractinococcus helveticum</name>
    <dbReference type="NCBI Taxonomy" id="1837282"/>
    <lineage>
        <taxon>Bacteria</taxon>
        <taxon>Bacillati</taxon>
        <taxon>Actinomycetota</taxon>
        <taxon>Actinomycetes</taxon>
        <taxon>Micrococcales</taxon>
        <taxon>Micrococcaceae</taxon>
    </lineage>
</organism>
<dbReference type="PANTHER" id="PTHR24421:SF63">
    <property type="entry name" value="SENSOR HISTIDINE KINASE DESK"/>
    <property type="match status" value="1"/>
</dbReference>
<keyword evidence="6" id="KW-0812">Transmembrane</keyword>
<keyword evidence="1" id="KW-0808">Transferase</keyword>
<keyword evidence="4" id="KW-0175">Coiled coil</keyword>
<dbReference type="GO" id="GO:0000155">
    <property type="term" value="F:phosphorelay sensor kinase activity"/>
    <property type="evidence" value="ECO:0007669"/>
    <property type="project" value="InterPro"/>
</dbReference>
<evidence type="ECO:0000313" key="9">
    <source>
        <dbReference type="Proteomes" id="UP000703315"/>
    </source>
</evidence>
<evidence type="ECO:0000256" key="1">
    <source>
        <dbReference type="ARBA" id="ARBA00022679"/>
    </source>
</evidence>